<comment type="caution">
    <text evidence="2">The sequence shown here is derived from an EMBL/GenBank/DDBJ whole genome shotgun (WGS) entry which is preliminary data.</text>
</comment>
<reference evidence="2" key="1">
    <citation type="journal article" date="2015" name="Nature">
        <title>Complex archaea that bridge the gap between prokaryotes and eukaryotes.</title>
        <authorList>
            <person name="Spang A."/>
            <person name="Saw J.H."/>
            <person name="Jorgensen S.L."/>
            <person name="Zaremba-Niedzwiedzka K."/>
            <person name="Martijn J."/>
            <person name="Lind A.E."/>
            <person name="van Eijk R."/>
            <person name="Schleper C."/>
            <person name="Guy L."/>
            <person name="Ettema T.J."/>
        </authorList>
    </citation>
    <scope>NUCLEOTIDE SEQUENCE</scope>
</reference>
<evidence type="ECO:0000313" key="2">
    <source>
        <dbReference type="EMBL" id="KKL47730.1"/>
    </source>
</evidence>
<gene>
    <name evidence="2" type="ORF">LCGC14_2332620</name>
</gene>
<protein>
    <submittedName>
        <fullName evidence="2">Uncharacterized protein</fullName>
    </submittedName>
</protein>
<dbReference type="AlphaFoldDB" id="A0A0F9ES30"/>
<feature type="region of interest" description="Disordered" evidence="1">
    <location>
        <begin position="1"/>
        <end position="48"/>
    </location>
</feature>
<evidence type="ECO:0000256" key="1">
    <source>
        <dbReference type="SAM" id="MobiDB-lite"/>
    </source>
</evidence>
<name>A0A0F9ES30_9ZZZZ</name>
<accession>A0A0F9ES30</accession>
<organism evidence="2">
    <name type="scientific">marine sediment metagenome</name>
    <dbReference type="NCBI Taxonomy" id="412755"/>
    <lineage>
        <taxon>unclassified sequences</taxon>
        <taxon>metagenomes</taxon>
        <taxon>ecological metagenomes</taxon>
    </lineage>
</organism>
<dbReference type="EMBL" id="LAZR01033564">
    <property type="protein sequence ID" value="KKL47730.1"/>
    <property type="molecule type" value="Genomic_DNA"/>
</dbReference>
<feature type="compositionally biased region" description="Basic and acidic residues" evidence="1">
    <location>
        <begin position="1"/>
        <end position="28"/>
    </location>
</feature>
<sequence length="48" mass="5348">MSDDPKHPKDDNKTPPKKPQENLHRPEATLDEAPAGSPNAEERSRLSD</sequence>
<proteinExistence type="predicted"/>